<dbReference type="GO" id="GO:0036297">
    <property type="term" value="P:interstrand cross-link repair"/>
    <property type="evidence" value="ECO:0007669"/>
    <property type="project" value="InterPro"/>
</dbReference>
<evidence type="ECO:0000313" key="1">
    <source>
        <dbReference type="RefSeq" id="XP_042609290.1"/>
    </source>
</evidence>
<dbReference type="OrthoDB" id="6429998at2759"/>
<protein>
    <submittedName>
        <fullName evidence="1">Fanconi anemia group F protein-like</fullName>
    </submittedName>
</protein>
<dbReference type="InterPro" id="IPR035428">
    <property type="entry name" value="FANCF"/>
</dbReference>
<dbReference type="KEGG" id="ccar:109074922"/>
<dbReference type="GO" id="GO:0043240">
    <property type="term" value="C:Fanconi anaemia nuclear complex"/>
    <property type="evidence" value="ECO:0007669"/>
    <property type="project" value="InterPro"/>
</dbReference>
<organism evidence="1">
    <name type="scientific">Cyprinus carpio</name>
    <name type="common">Common carp</name>
    <dbReference type="NCBI Taxonomy" id="7962"/>
    <lineage>
        <taxon>Eukaryota</taxon>
        <taxon>Metazoa</taxon>
        <taxon>Chordata</taxon>
        <taxon>Craniata</taxon>
        <taxon>Vertebrata</taxon>
        <taxon>Euteleostomi</taxon>
        <taxon>Actinopterygii</taxon>
        <taxon>Neopterygii</taxon>
        <taxon>Teleostei</taxon>
        <taxon>Ostariophysi</taxon>
        <taxon>Cypriniformes</taxon>
        <taxon>Cyprinidae</taxon>
        <taxon>Cyprininae</taxon>
        <taxon>Cyprinus</taxon>
    </lineage>
</organism>
<feature type="non-terminal residue" evidence="1">
    <location>
        <position position="1"/>
    </location>
</feature>
<dbReference type="Pfam" id="PF11107">
    <property type="entry name" value="FANCF"/>
    <property type="match status" value="1"/>
</dbReference>
<dbReference type="Proteomes" id="UP001155660">
    <property type="component" value="Chromosome B25"/>
</dbReference>
<dbReference type="RefSeq" id="XP_042609290.1">
    <property type="nucleotide sequence ID" value="XM_042753356.1"/>
</dbReference>
<dbReference type="GeneID" id="109074922"/>
<proteinExistence type="predicted"/>
<sequence length="320" mass="35749">RRALICLCLAKGESLTEAVLRHLTNILELLAVSQTERVSEWDSNTALQGVSVGFQPNPAVRSALEAGLSDTSQRLRETLPSCSPVTFSELAQCQHTLLVHLLRDPCAPKSAVQEILDPQKAAQESQFDQNILMTCKSVFNLLCRTLGRTGHAGVQAEPLELCNDEYARTLLDSILQDSAGNPEGLYDVIAAAFHFPDDETSSVTQRCVLSWLREHEGCLSKVCRSVLSRQSREFKQAYWGVLKRWASCLEYDVLESLWVPTSDEPLTFNALTDRFKELLNSGLPLKEETETELRTLKREAGDFDVTGINIWTDLIIQLKL</sequence>
<accession>A0A9Q9XX83</accession>
<dbReference type="PANTHER" id="PTHR14449">
    <property type="entry name" value="FANCONI ANEMIA GROUP F PROTEIN FANCF"/>
    <property type="match status" value="1"/>
</dbReference>
<dbReference type="PANTHER" id="PTHR14449:SF2">
    <property type="entry name" value="FANCONI ANEMIA GROUP F PROTEIN"/>
    <property type="match status" value="1"/>
</dbReference>
<reference evidence="1" key="1">
    <citation type="submission" date="2025-08" db="UniProtKB">
        <authorList>
            <consortium name="RefSeq"/>
        </authorList>
    </citation>
    <scope>IDENTIFICATION</scope>
    <source>
        <tissue evidence="1">Muscle</tissue>
    </source>
</reference>
<gene>
    <name evidence="1" type="primary">LOC109074922</name>
</gene>
<name>A0A9Q9XX83_CYPCA</name>
<dbReference type="AlphaFoldDB" id="A0A9Q9XX83"/>